<feature type="domain" description="S1-like" evidence="1">
    <location>
        <begin position="21"/>
        <end position="95"/>
    </location>
</feature>
<proteinExistence type="inferred from homology"/>
<organism evidence="2">
    <name type="scientific">viral metagenome</name>
    <dbReference type="NCBI Taxonomy" id="1070528"/>
    <lineage>
        <taxon>unclassified sequences</taxon>
        <taxon>metagenomes</taxon>
        <taxon>organismal metagenomes</taxon>
    </lineage>
</organism>
<dbReference type="EMBL" id="MN740793">
    <property type="protein sequence ID" value="QHU11979.1"/>
    <property type="molecule type" value="Genomic_DNA"/>
</dbReference>
<reference evidence="2" key="1">
    <citation type="journal article" date="2020" name="Nature">
        <title>Giant virus diversity and host interactions through global metagenomics.</title>
        <authorList>
            <person name="Schulz F."/>
            <person name="Roux S."/>
            <person name="Paez-Espino D."/>
            <person name="Jungbluth S."/>
            <person name="Walsh D.A."/>
            <person name="Denef V.J."/>
            <person name="McMahon K.D."/>
            <person name="Konstantinidis K.T."/>
            <person name="Eloe-Fadrosh E.A."/>
            <person name="Kyrpides N.C."/>
            <person name="Woyke T."/>
        </authorList>
    </citation>
    <scope>NUCLEOTIDE SEQUENCE</scope>
    <source>
        <strain evidence="2">GVMAG-S-1101169-75</strain>
    </source>
</reference>
<protein>
    <recommendedName>
        <fullName evidence="1">S1-like domain-containing protein</fullName>
    </recommendedName>
</protein>
<accession>A0A6C0K2M7</accession>
<dbReference type="InterPro" id="IPR001253">
    <property type="entry name" value="TIF_eIF-1A"/>
</dbReference>
<dbReference type="Gene3D" id="2.40.50.140">
    <property type="entry name" value="Nucleic acid-binding proteins"/>
    <property type="match status" value="1"/>
</dbReference>
<dbReference type="InterPro" id="IPR006196">
    <property type="entry name" value="RNA-binding_domain_S1_IF1"/>
</dbReference>
<dbReference type="HAMAP" id="MF_00216">
    <property type="entry name" value="aIF_1A"/>
    <property type="match status" value="1"/>
</dbReference>
<dbReference type="PANTHER" id="PTHR21668">
    <property type="entry name" value="EIF-1A"/>
    <property type="match status" value="1"/>
</dbReference>
<dbReference type="AlphaFoldDB" id="A0A6C0K2M7"/>
<dbReference type="CDD" id="cd05793">
    <property type="entry name" value="S1_IF1A"/>
    <property type="match status" value="1"/>
</dbReference>
<sequence>MVKNTGGGKKKKRGARPSTGFKREVIFKEDLQEYGVVDKMLGDMRCSVLCSDATTKVCHIRGKFKRRVWINVGDTVLISLREFEDDKADVVHKYTPEEAEILKIQGEFDPAMYKNLANGDGSSNVQQLLVDTTTLDSEDQINFEAI</sequence>
<name>A0A6C0K2M7_9ZZZZ</name>
<dbReference type="Pfam" id="PF01176">
    <property type="entry name" value="eIF-1a"/>
    <property type="match status" value="1"/>
</dbReference>
<dbReference type="InterPro" id="IPR012340">
    <property type="entry name" value="NA-bd_OB-fold"/>
</dbReference>
<dbReference type="SUPFAM" id="SSF50249">
    <property type="entry name" value="Nucleic acid-binding proteins"/>
    <property type="match status" value="1"/>
</dbReference>
<evidence type="ECO:0000313" key="2">
    <source>
        <dbReference type="EMBL" id="QHU11979.1"/>
    </source>
</evidence>
<dbReference type="GO" id="GO:0003723">
    <property type="term" value="F:RNA binding"/>
    <property type="evidence" value="ECO:0007669"/>
    <property type="project" value="InterPro"/>
</dbReference>
<dbReference type="PROSITE" id="PS50832">
    <property type="entry name" value="S1_IF1_TYPE"/>
    <property type="match status" value="1"/>
</dbReference>
<dbReference type="SMART" id="SM00652">
    <property type="entry name" value="eIF1a"/>
    <property type="match status" value="1"/>
</dbReference>
<evidence type="ECO:0000259" key="1">
    <source>
        <dbReference type="PROSITE" id="PS50832"/>
    </source>
</evidence>
<dbReference type="GO" id="GO:0003743">
    <property type="term" value="F:translation initiation factor activity"/>
    <property type="evidence" value="ECO:0007669"/>
    <property type="project" value="InterPro"/>
</dbReference>